<comment type="subcellular location">
    <subcellularLocation>
        <location evidence="7">Membrane</location>
        <topology evidence="7">Single-pass membrane protein</topology>
    </subcellularLocation>
</comment>
<organism evidence="8 9">
    <name type="scientific">Oesophagostomum dentatum</name>
    <name type="common">Nodular worm</name>
    <dbReference type="NCBI Taxonomy" id="61180"/>
    <lineage>
        <taxon>Eukaryota</taxon>
        <taxon>Metazoa</taxon>
        <taxon>Ecdysozoa</taxon>
        <taxon>Nematoda</taxon>
        <taxon>Chromadorea</taxon>
        <taxon>Rhabditida</taxon>
        <taxon>Rhabditina</taxon>
        <taxon>Rhabditomorpha</taxon>
        <taxon>Strongyloidea</taxon>
        <taxon>Strongylidae</taxon>
        <taxon>Oesophagostomum</taxon>
    </lineage>
</organism>
<dbReference type="Proteomes" id="UP000053660">
    <property type="component" value="Unassembled WGS sequence"/>
</dbReference>
<evidence type="ECO:0000256" key="5">
    <source>
        <dbReference type="ARBA" id="ARBA00047475"/>
    </source>
</evidence>
<comment type="similarity">
    <text evidence="1 6">Belongs to the UDP-glycosyltransferase family.</text>
</comment>
<evidence type="ECO:0000256" key="3">
    <source>
        <dbReference type="ARBA" id="ARBA00022679"/>
    </source>
</evidence>
<dbReference type="GO" id="GO:0015020">
    <property type="term" value="F:glucuronosyltransferase activity"/>
    <property type="evidence" value="ECO:0007669"/>
    <property type="project" value="UniProtKB-EC"/>
</dbReference>
<dbReference type="EMBL" id="KN569464">
    <property type="protein sequence ID" value="KHJ84234.1"/>
    <property type="molecule type" value="Genomic_DNA"/>
</dbReference>
<dbReference type="InterPro" id="IPR002213">
    <property type="entry name" value="UDP_glucos_trans"/>
</dbReference>
<reference evidence="8 9" key="1">
    <citation type="submission" date="2014-03" db="EMBL/GenBank/DDBJ databases">
        <title>Draft genome of the hookworm Oesophagostomum dentatum.</title>
        <authorList>
            <person name="Mitreva M."/>
        </authorList>
    </citation>
    <scope>NUCLEOTIDE SEQUENCE [LARGE SCALE GENOMIC DNA]</scope>
    <source>
        <strain evidence="8 9">OD-Hann</strain>
    </source>
</reference>
<evidence type="ECO:0000313" key="9">
    <source>
        <dbReference type="Proteomes" id="UP000053660"/>
    </source>
</evidence>
<dbReference type="Pfam" id="PF00201">
    <property type="entry name" value="UDPGT"/>
    <property type="match status" value="1"/>
</dbReference>
<protein>
    <recommendedName>
        <fullName evidence="7">UDP-glucuronosyltransferase</fullName>
        <ecNumber evidence="7">2.4.1.17</ecNumber>
    </recommendedName>
</protein>
<keyword evidence="2 6" id="KW-0328">Glycosyltransferase</keyword>
<dbReference type="AlphaFoldDB" id="A0A0B1SH38"/>
<evidence type="ECO:0000256" key="2">
    <source>
        <dbReference type="ARBA" id="ARBA00022676"/>
    </source>
</evidence>
<dbReference type="InterPro" id="IPR035595">
    <property type="entry name" value="UDP_glycos_trans_CS"/>
</dbReference>
<dbReference type="Gene3D" id="3.40.50.2000">
    <property type="entry name" value="Glycogen Phosphorylase B"/>
    <property type="match status" value="1"/>
</dbReference>
<dbReference type="OrthoDB" id="5835829at2759"/>
<keyword evidence="3 6" id="KW-0808">Transferase</keyword>
<evidence type="ECO:0000256" key="1">
    <source>
        <dbReference type="ARBA" id="ARBA00009995"/>
    </source>
</evidence>
<dbReference type="CDD" id="cd03784">
    <property type="entry name" value="GT1_Gtf-like"/>
    <property type="match status" value="1"/>
</dbReference>
<evidence type="ECO:0000256" key="6">
    <source>
        <dbReference type="RuleBase" id="RU003718"/>
    </source>
</evidence>
<accession>A0A0B1SH38</accession>
<evidence type="ECO:0000256" key="4">
    <source>
        <dbReference type="ARBA" id="ARBA00022729"/>
    </source>
</evidence>
<gene>
    <name evidence="8" type="ORF">OESDEN_16055</name>
</gene>
<evidence type="ECO:0000313" key="8">
    <source>
        <dbReference type="EMBL" id="KHJ84234.1"/>
    </source>
</evidence>
<evidence type="ECO:0000256" key="7">
    <source>
        <dbReference type="RuleBase" id="RU362059"/>
    </source>
</evidence>
<keyword evidence="4" id="KW-0732">Signal</keyword>
<dbReference type="PROSITE" id="PS00375">
    <property type="entry name" value="UDPGT"/>
    <property type="match status" value="1"/>
</dbReference>
<dbReference type="PANTHER" id="PTHR48043">
    <property type="entry name" value="EG:EG0003.4 PROTEIN-RELATED"/>
    <property type="match status" value="1"/>
</dbReference>
<comment type="catalytic activity">
    <reaction evidence="5 7">
        <text>glucuronate acceptor + UDP-alpha-D-glucuronate = acceptor beta-D-glucuronoside + UDP + H(+)</text>
        <dbReference type="Rhea" id="RHEA:21032"/>
        <dbReference type="ChEBI" id="CHEBI:15378"/>
        <dbReference type="ChEBI" id="CHEBI:58052"/>
        <dbReference type="ChEBI" id="CHEBI:58223"/>
        <dbReference type="ChEBI" id="CHEBI:132367"/>
        <dbReference type="ChEBI" id="CHEBI:132368"/>
        <dbReference type="EC" id="2.4.1.17"/>
    </reaction>
</comment>
<dbReference type="GO" id="GO:0016020">
    <property type="term" value="C:membrane"/>
    <property type="evidence" value="ECO:0007669"/>
    <property type="project" value="UniProtKB-SubCell"/>
</dbReference>
<name>A0A0B1SH38_OESDE</name>
<keyword evidence="9" id="KW-1185">Reference proteome</keyword>
<sequence length="112" mass="12285">MSGVRKDALCHSAVQFSGSSYIFSYPDITFIWKYERPENATFADGVENLVLSKWTPQTDLLADPRLTLFVTHGGAGSLLESATQGKPVVVVPLFGDQMRNAKVVTKFGFGKK</sequence>
<dbReference type="InterPro" id="IPR050271">
    <property type="entry name" value="UDP-glycosyltransferase"/>
</dbReference>
<dbReference type="PANTHER" id="PTHR48043:SF23">
    <property type="entry name" value="UDP-GLUCURONOSYLTRANSFERASE"/>
    <property type="match status" value="1"/>
</dbReference>
<proteinExistence type="inferred from homology"/>
<dbReference type="SUPFAM" id="SSF53756">
    <property type="entry name" value="UDP-Glycosyltransferase/glycogen phosphorylase"/>
    <property type="match status" value="1"/>
</dbReference>
<dbReference type="EC" id="2.4.1.17" evidence="7"/>